<name>A0A6J5LND9_9CAUD</name>
<reference evidence="1" key="1">
    <citation type="submission" date="2020-04" db="EMBL/GenBank/DDBJ databases">
        <authorList>
            <person name="Chiriac C."/>
            <person name="Salcher M."/>
            <person name="Ghai R."/>
            <person name="Kavagutti S V."/>
        </authorList>
    </citation>
    <scope>NUCLEOTIDE SEQUENCE</scope>
</reference>
<dbReference type="EMBL" id="LR796290">
    <property type="protein sequence ID" value="CAB4134863.1"/>
    <property type="molecule type" value="Genomic_DNA"/>
</dbReference>
<sequence>MTRLVQFANNAVSKLAANLSNVGLTITLTPGEGAKFPALSGGQVFYGTIVKVNGYKEVVKVTARATDTLTIVRAVESVAGAQTAYAFTAGDSFELRMTAGSLAGELDRLDAAAFLDVKNKTANYTIVEADVCSLVRFDTTSGNLTATLPLISTLTGSFEIQIQKNTADLNTLTVARSGSDTINGLNSYILSAQYQSVWIVADIIANTWSVLTSASASNRVIDSFTANGTTGPFTLSGNPGTKNNTDVFISGNYTNKALYTLTGNNVSMASNVTNSTLVEIAWTQPLSIGTPADGSVTGAKLSQAVIGGEHARVTNITGTNNLTGNITGVASYAAGQTFRFVANASNTGPVNINISGIGTVNITKAGNTPLEAGDIAAGAAIQVVNDGAQFQLTSGAGGGAKAGGVIYENSRTLTSNYTVSANKGGMMVGPITINTNISLTVPSGLRLVVL</sequence>
<protein>
    <submittedName>
        <fullName evidence="1">Uncharacterized protein</fullName>
    </submittedName>
</protein>
<gene>
    <name evidence="1" type="ORF">UFOVP275_26</name>
</gene>
<evidence type="ECO:0000313" key="1">
    <source>
        <dbReference type="EMBL" id="CAB4134863.1"/>
    </source>
</evidence>
<organism evidence="1">
    <name type="scientific">uncultured Caudovirales phage</name>
    <dbReference type="NCBI Taxonomy" id="2100421"/>
    <lineage>
        <taxon>Viruses</taxon>
        <taxon>Duplodnaviria</taxon>
        <taxon>Heunggongvirae</taxon>
        <taxon>Uroviricota</taxon>
        <taxon>Caudoviricetes</taxon>
        <taxon>Peduoviridae</taxon>
        <taxon>Maltschvirus</taxon>
        <taxon>Maltschvirus maltsch</taxon>
    </lineage>
</organism>
<proteinExistence type="predicted"/>
<accession>A0A6J5LND9</accession>